<name>G3MER4_9CAUD</name>
<dbReference type="KEGG" id="vg:18560328"/>
<dbReference type="EMBL" id="JN687951">
    <property type="protein sequence ID" value="AEO94532.1"/>
    <property type="molecule type" value="Genomic_DNA"/>
</dbReference>
<gene>
    <name evidence="2" type="primary">79</name>
    <name evidence="2" type="ORF">VIOLET_79</name>
</gene>
<accession>G3MER4</accession>
<proteinExistence type="predicted"/>
<feature type="region of interest" description="Disordered" evidence="1">
    <location>
        <begin position="1"/>
        <end position="44"/>
    </location>
</feature>
<reference evidence="2 3" key="1">
    <citation type="journal article" date="2012" name="J. Virol.">
        <title>Complete Genome Sequences of 138 Mycobacteriophages.</title>
        <authorList>
            <consortium name="the Science Education Alliance Phage Hunters Advancing Genomics and Evolutionary Science Program"/>
            <consortium name="the KwaZulu-Natal Research Institute for Tuberculosis and HIV Mycobacterial Genetics Course Students"/>
            <consortium name="the Phage Hunters Integrating Research and Education Program"/>
            <person name="Hatfull G.F."/>
        </authorList>
    </citation>
    <scope>NUCLEOTIDE SEQUENCE [LARGE SCALE GENOMIC DNA]</scope>
</reference>
<keyword evidence="3" id="KW-1185">Reference proteome</keyword>
<protein>
    <submittedName>
        <fullName evidence="2">Uncharacterized protein</fullName>
    </submittedName>
</protein>
<evidence type="ECO:0000313" key="2">
    <source>
        <dbReference type="EMBL" id="AEO94532.1"/>
    </source>
</evidence>
<sequence>MRGQYLRRPTHGYEDAPSTGMPIPGAVRPAERRSPASAWVDTAP</sequence>
<evidence type="ECO:0000256" key="1">
    <source>
        <dbReference type="SAM" id="MobiDB-lite"/>
    </source>
</evidence>
<evidence type="ECO:0000313" key="3">
    <source>
        <dbReference type="Proteomes" id="UP000009281"/>
    </source>
</evidence>
<dbReference type="Proteomes" id="UP000009281">
    <property type="component" value="Segment"/>
</dbReference>
<dbReference type="RefSeq" id="YP_009012767.1">
    <property type="nucleotide sequence ID" value="NC_023695.1"/>
</dbReference>
<organism evidence="2 3">
    <name type="scientific">Mycobacterium phage Violet</name>
    <dbReference type="NCBI Taxonomy" id="1086800"/>
    <lineage>
        <taxon>Viruses</taxon>
        <taxon>Duplodnaviria</taxon>
        <taxon>Heunggongvirae</taxon>
        <taxon>Uroviricota</taxon>
        <taxon>Caudoviricetes</taxon>
        <taxon>Fromanvirus</taxon>
        <taxon>Fromanvirus violet</taxon>
    </lineage>
</organism>
<dbReference type="GeneID" id="18560328"/>